<sequence length="188" mass="22278">MGKIKSICDHVSDISHAFVQTMAFAHNEFFLHCDLHAANVMIDFTNQMHPRIGVIDWGMAVRVQYESKKSWVANPTTHALWPWLAPELLNRDHVYTRATDTWSMAWLITELITFCEEFCKLHYLDWNQSLEAANTEHIKYIIAKEYYIADVHARRNLQDLDNNLKRFNLHPDQYLRPMVEMMLAFYIF</sequence>
<name>A0ACC2CYN9_DIPCM</name>
<reference evidence="2" key="1">
    <citation type="journal article" date="2024" name="Proc. Natl. Acad. Sci. U.S.A.">
        <title>Extraordinary preservation of gene collinearity over three hundred million years revealed in homosporous lycophytes.</title>
        <authorList>
            <person name="Li C."/>
            <person name="Wickell D."/>
            <person name="Kuo L.Y."/>
            <person name="Chen X."/>
            <person name="Nie B."/>
            <person name="Liao X."/>
            <person name="Peng D."/>
            <person name="Ji J."/>
            <person name="Jenkins J."/>
            <person name="Williams M."/>
            <person name="Shu S."/>
            <person name="Plott C."/>
            <person name="Barry K."/>
            <person name="Rajasekar S."/>
            <person name="Grimwood J."/>
            <person name="Han X."/>
            <person name="Sun S."/>
            <person name="Hou Z."/>
            <person name="He W."/>
            <person name="Dai G."/>
            <person name="Sun C."/>
            <person name="Schmutz J."/>
            <person name="Leebens-Mack J.H."/>
            <person name="Li F.W."/>
            <person name="Wang L."/>
        </authorList>
    </citation>
    <scope>NUCLEOTIDE SEQUENCE [LARGE SCALE GENOMIC DNA]</scope>
    <source>
        <strain evidence="2">cv. PW_Plant_1</strain>
    </source>
</reference>
<accession>A0ACC2CYN9</accession>
<keyword evidence="2" id="KW-1185">Reference proteome</keyword>
<comment type="caution">
    <text evidence="1">The sequence shown here is derived from an EMBL/GenBank/DDBJ whole genome shotgun (WGS) entry which is preliminary data.</text>
</comment>
<organism evidence="1 2">
    <name type="scientific">Diphasiastrum complanatum</name>
    <name type="common">Issler's clubmoss</name>
    <name type="synonym">Lycopodium complanatum</name>
    <dbReference type="NCBI Taxonomy" id="34168"/>
    <lineage>
        <taxon>Eukaryota</taxon>
        <taxon>Viridiplantae</taxon>
        <taxon>Streptophyta</taxon>
        <taxon>Embryophyta</taxon>
        <taxon>Tracheophyta</taxon>
        <taxon>Lycopodiopsida</taxon>
        <taxon>Lycopodiales</taxon>
        <taxon>Lycopodiaceae</taxon>
        <taxon>Lycopodioideae</taxon>
        <taxon>Diphasiastrum</taxon>
    </lineage>
</organism>
<protein>
    <submittedName>
        <fullName evidence="1">Uncharacterized protein</fullName>
    </submittedName>
</protein>
<dbReference type="EMBL" id="CM055099">
    <property type="protein sequence ID" value="KAJ7547121.1"/>
    <property type="molecule type" value="Genomic_DNA"/>
</dbReference>
<dbReference type="Proteomes" id="UP001162992">
    <property type="component" value="Chromosome 8"/>
</dbReference>
<evidence type="ECO:0000313" key="2">
    <source>
        <dbReference type="Proteomes" id="UP001162992"/>
    </source>
</evidence>
<proteinExistence type="predicted"/>
<gene>
    <name evidence="1" type="ORF">O6H91_08G070000</name>
</gene>
<evidence type="ECO:0000313" key="1">
    <source>
        <dbReference type="EMBL" id="KAJ7547121.1"/>
    </source>
</evidence>